<evidence type="ECO:0000256" key="1">
    <source>
        <dbReference type="SAM" id="Coils"/>
    </source>
</evidence>
<reference evidence="3 4" key="1">
    <citation type="submission" date="2016-07" db="EMBL/GenBank/DDBJ databases">
        <title>Pervasive Adenine N6-methylation of Active Genes in Fungi.</title>
        <authorList>
            <consortium name="DOE Joint Genome Institute"/>
            <person name="Mondo S.J."/>
            <person name="Dannebaum R.O."/>
            <person name="Kuo R.C."/>
            <person name="Labutti K."/>
            <person name="Haridas S."/>
            <person name="Kuo A."/>
            <person name="Salamov A."/>
            <person name="Ahrendt S.R."/>
            <person name="Lipzen A."/>
            <person name="Sullivan W."/>
            <person name="Andreopoulos W.B."/>
            <person name="Clum A."/>
            <person name="Lindquist E."/>
            <person name="Daum C."/>
            <person name="Ramamoorthy G.K."/>
            <person name="Gryganskyi A."/>
            <person name="Culley D."/>
            <person name="Magnuson J.K."/>
            <person name="James T.Y."/>
            <person name="O'Malley M.A."/>
            <person name="Stajich J.E."/>
            <person name="Spatafora J.W."/>
            <person name="Visel A."/>
            <person name="Grigoriev I.V."/>
        </authorList>
    </citation>
    <scope>NUCLEOTIDE SEQUENCE [LARGE SCALE GENOMIC DNA]</scope>
    <source>
        <strain evidence="3 4">CBS 931.73</strain>
    </source>
</reference>
<feature type="coiled-coil region" evidence="1">
    <location>
        <begin position="181"/>
        <end position="215"/>
    </location>
</feature>
<dbReference type="InParanoid" id="A0A1Y1YX82"/>
<protein>
    <submittedName>
        <fullName evidence="3">Uncharacterized protein</fullName>
    </submittedName>
</protein>
<gene>
    <name evidence="3" type="ORF">K493DRAFT_297798</name>
</gene>
<accession>A0A1Y1YX82</accession>
<feature type="compositionally biased region" description="Polar residues" evidence="2">
    <location>
        <begin position="243"/>
        <end position="253"/>
    </location>
</feature>
<feature type="compositionally biased region" description="Polar residues" evidence="2">
    <location>
        <begin position="424"/>
        <end position="445"/>
    </location>
</feature>
<feature type="region of interest" description="Disordered" evidence="2">
    <location>
        <begin position="316"/>
        <end position="335"/>
    </location>
</feature>
<evidence type="ECO:0000313" key="4">
    <source>
        <dbReference type="Proteomes" id="UP000193498"/>
    </source>
</evidence>
<dbReference type="SUPFAM" id="SSF52540">
    <property type="entry name" value="P-loop containing nucleoside triphosphate hydrolases"/>
    <property type="match status" value="1"/>
</dbReference>
<dbReference type="GO" id="GO:0005829">
    <property type="term" value="C:cytosol"/>
    <property type="evidence" value="ECO:0007669"/>
    <property type="project" value="TreeGrafter"/>
</dbReference>
<keyword evidence="1" id="KW-0175">Coiled coil</keyword>
<dbReference type="InterPro" id="IPR027417">
    <property type="entry name" value="P-loop_NTPase"/>
</dbReference>
<comment type="caution">
    <text evidence="3">The sequence shown here is derived from an EMBL/GenBank/DDBJ whole genome shotgun (WGS) entry which is preliminary data.</text>
</comment>
<dbReference type="PANTHER" id="PTHR14932">
    <property type="entry name" value="RAS GTPASE-RELATED"/>
    <property type="match status" value="1"/>
</dbReference>
<dbReference type="OrthoDB" id="207081at2759"/>
<dbReference type="PANTHER" id="PTHR14932:SF1">
    <property type="entry name" value="RAB-LIKE PROTEIN 6"/>
    <property type="match status" value="1"/>
</dbReference>
<feature type="compositionally biased region" description="Basic residues" evidence="2">
    <location>
        <begin position="478"/>
        <end position="492"/>
    </location>
</feature>
<feature type="compositionally biased region" description="Basic and acidic residues" evidence="2">
    <location>
        <begin position="448"/>
        <end position="457"/>
    </location>
</feature>
<proteinExistence type="predicted"/>
<dbReference type="Proteomes" id="UP000193498">
    <property type="component" value="Unassembled WGS sequence"/>
</dbReference>
<dbReference type="GO" id="GO:0005634">
    <property type="term" value="C:nucleus"/>
    <property type="evidence" value="ECO:0007669"/>
    <property type="project" value="TreeGrafter"/>
</dbReference>
<sequence>MGNEQAKPVNDPSAHLRTKQLIPMPSQFRKGVQYNSSFATGWLEEFVNSVTPASEDIIKVELWDVVDYGVRANKNNGELKIEQEKANVNDIPINVYRNTHGVILMFDITKPWTFDYVKKELKSIPDGLTVLIVLSDIINVIAKFNLHRKKKENLSTNVIRYVESSLRTGQGLKYIYKFFGVPFLTLQKEVLRKQIEQKQEEMEKLLGELDNSEDAMFKNRINFSGDVESENDSETESTPDDQPPSQVQNGFESSHSKTPLEEYRPGELMDDFFKDVDVAIPPATVKSNQIESSDDEDNGNPLVANDEDIEISDDELEPQFTNPSPSPSPKVEEESTGNDINLFEIGEQVHHNTNNYLNTGMDFMSPYDSTPSSFSPYLHNEFSQDDMSQYTSTSERNPQFYDYNFNMNMDSLALTGSYEEIDDNNNTSSANPWVTNTDHNTQAGDTSAHWDEPREQDPLPSLQVTTHSDPETTEKPSKTKSKKKSKKAPKSA</sequence>
<name>A0A1Y1YX82_9FUNG</name>
<evidence type="ECO:0000313" key="3">
    <source>
        <dbReference type="EMBL" id="ORY02589.1"/>
    </source>
</evidence>
<organism evidence="3 4">
    <name type="scientific">Basidiobolus meristosporus CBS 931.73</name>
    <dbReference type="NCBI Taxonomy" id="1314790"/>
    <lineage>
        <taxon>Eukaryota</taxon>
        <taxon>Fungi</taxon>
        <taxon>Fungi incertae sedis</taxon>
        <taxon>Zoopagomycota</taxon>
        <taxon>Entomophthoromycotina</taxon>
        <taxon>Basidiobolomycetes</taxon>
        <taxon>Basidiobolales</taxon>
        <taxon>Basidiobolaceae</taxon>
        <taxon>Basidiobolus</taxon>
    </lineage>
</organism>
<feature type="compositionally biased region" description="Basic and acidic residues" evidence="2">
    <location>
        <begin position="254"/>
        <end position="264"/>
    </location>
</feature>
<feature type="region of interest" description="Disordered" evidence="2">
    <location>
        <begin position="423"/>
        <end position="492"/>
    </location>
</feature>
<dbReference type="AlphaFoldDB" id="A0A1Y1YX82"/>
<dbReference type="GO" id="GO:0005525">
    <property type="term" value="F:GTP binding"/>
    <property type="evidence" value="ECO:0007669"/>
    <property type="project" value="InterPro"/>
</dbReference>
<feature type="compositionally biased region" description="Acidic residues" evidence="2">
    <location>
        <begin position="227"/>
        <end position="239"/>
    </location>
</feature>
<feature type="region of interest" description="Disordered" evidence="2">
    <location>
        <begin position="284"/>
        <end position="304"/>
    </location>
</feature>
<feature type="compositionally biased region" description="Basic and acidic residues" evidence="2">
    <location>
        <begin position="468"/>
        <end position="477"/>
    </location>
</feature>
<dbReference type="EMBL" id="MCFE01000055">
    <property type="protein sequence ID" value="ORY02589.1"/>
    <property type="molecule type" value="Genomic_DNA"/>
</dbReference>
<evidence type="ECO:0000256" key="2">
    <source>
        <dbReference type="SAM" id="MobiDB-lite"/>
    </source>
</evidence>
<dbReference type="InterPro" id="IPR040385">
    <property type="entry name" value="RABL6"/>
</dbReference>
<keyword evidence="4" id="KW-1185">Reference proteome</keyword>
<dbReference type="Gene3D" id="3.40.50.300">
    <property type="entry name" value="P-loop containing nucleotide triphosphate hydrolases"/>
    <property type="match status" value="1"/>
</dbReference>
<feature type="region of interest" description="Disordered" evidence="2">
    <location>
        <begin position="226"/>
        <end position="264"/>
    </location>
</feature>
<dbReference type="STRING" id="1314790.A0A1Y1YX82"/>